<dbReference type="HOGENOM" id="CLU_056419_0_0_1"/>
<dbReference type="InParanoid" id="A0A0C3CVQ1"/>
<evidence type="ECO:0008006" key="3">
    <source>
        <dbReference type="Google" id="ProtNLM"/>
    </source>
</evidence>
<keyword evidence="2" id="KW-1185">Reference proteome</keyword>
<dbReference type="AlphaFoldDB" id="A0A0C3CVQ1"/>
<proteinExistence type="predicted"/>
<dbReference type="EMBL" id="KN822205">
    <property type="protein sequence ID" value="KIM52605.1"/>
    <property type="molecule type" value="Genomic_DNA"/>
</dbReference>
<name>A0A0C3CVQ1_9AGAM</name>
<reference evidence="2" key="2">
    <citation type="submission" date="2015-01" db="EMBL/GenBank/DDBJ databases">
        <title>Evolutionary Origins and Diversification of the Mycorrhizal Mutualists.</title>
        <authorList>
            <consortium name="DOE Joint Genome Institute"/>
            <consortium name="Mycorrhizal Genomics Consortium"/>
            <person name="Kohler A."/>
            <person name="Kuo A."/>
            <person name="Nagy L.G."/>
            <person name="Floudas D."/>
            <person name="Copeland A."/>
            <person name="Barry K.W."/>
            <person name="Cichocki N."/>
            <person name="Veneault-Fourrey C."/>
            <person name="LaButti K."/>
            <person name="Lindquist E.A."/>
            <person name="Lipzen A."/>
            <person name="Lundell T."/>
            <person name="Morin E."/>
            <person name="Murat C."/>
            <person name="Riley R."/>
            <person name="Ohm R."/>
            <person name="Sun H."/>
            <person name="Tunlid A."/>
            <person name="Henrissat B."/>
            <person name="Grigoriev I.V."/>
            <person name="Hibbett D.S."/>
            <person name="Martin F."/>
        </authorList>
    </citation>
    <scope>NUCLEOTIDE SEQUENCE [LARGE SCALE GENOMIC DNA]</scope>
    <source>
        <strain evidence="2">Foug A</strain>
    </source>
</reference>
<dbReference type="Proteomes" id="UP000053989">
    <property type="component" value="Unassembled WGS sequence"/>
</dbReference>
<dbReference type="STRING" id="1036808.A0A0C3CVQ1"/>
<evidence type="ECO:0000313" key="2">
    <source>
        <dbReference type="Proteomes" id="UP000053989"/>
    </source>
</evidence>
<gene>
    <name evidence="1" type="ORF">SCLCIDRAFT_32512</name>
</gene>
<accession>A0A0C3CVQ1</accession>
<protein>
    <recommendedName>
        <fullName evidence="3">Myb/SANT-like domain-containing protein</fullName>
    </recommendedName>
</protein>
<dbReference type="OrthoDB" id="2690769at2759"/>
<organism evidence="1 2">
    <name type="scientific">Scleroderma citrinum Foug A</name>
    <dbReference type="NCBI Taxonomy" id="1036808"/>
    <lineage>
        <taxon>Eukaryota</taxon>
        <taxon>Fungi</taxon>
        <taxon>Dikarya</taxon>
        <taxon>Basidiomycota</taxon>
        <taxon>Agaricomycotina</taxon>
        <taxon>Agaricomycetes</taxon>
        <taxon>Agaricomycetidae</taxon>
        <taxon>Boletales</taxon>
        <taxon>Sclerodermatineae</taxon>
        <taxon>Sclerodermataceae</taxon>
        <taxon>Scleroderma</taxon>
    </lineage>
</organism>
<sequence length="493" mass="52204">MPSNWDEDEKAALISFLLEQKHTGKMGDGAFKAATMNAAAAHIAWVLPNARAGQKNVMRDINQWCTRSGVHWDNVTGATITTEAERQDFTDWLKERPGNSMHKFDTRGWPHLEAMEALFPNDQARGRRAYNPATSTPGVSGASSAISAAPPSHIISNYGSTAASMPGISGIGASSAISAAPPSHIVSNYGSTAASMPGVSGIYTGPSVSAVPLGHIGSNYGSAATSSVPGVGIPPSHIGSNYHAASTNSSSHTSSNLLMTPSVSAAALQLPAPWYGSPPSSSIANDAADETMNKAVSDVNVQPQMFVPQIYPFHPLMQPLTSPMTYLNSRSPSVTSSAPSSRKCTCAEAGTDSGFRLEESHILSAQAALQTLSLKDDGECSSKRAKKKEQSSTPALLVSVQGSLTYLALIISASSPAAAQQRIMDKLETACAKLEEQDGDLPIDVKIATMEAFCDGKNVIDLYMLAHDKDLRRKWLQACLHHTGFLPKNYEFV</sequence>
<reference evidence="1 2" key="1">
    <citation type="submission" date="2014-04" db="EMBL/GenBank/DDBJ databases">
        <authorList>
            <consortium name="DOE Joint Genome Institute"/>
            <person name="Kuo A."/>
            <person name="Kohler A."/>
            <person name="Nagy L.G."/>
            <person name="Floudas D."/>
            <person name="Copeland A."/>
            <person name="Barry K.W."/>
            <person name="Cichocki N."/>
            <person name="Veneault-Fourrey C."/>
            <person name="LaButti K."/>
            <person name="Lindquist E.A."/>
            <person name="Lipzen A."/>
            <person name="Lundell T."/>
            <person name="Morin E."/>
            <person name="Murat C."/>
            <person name="Sun H."/>
            <person name="Tunlid A."/>
            <person name="Henrissat B."/>
            <person name="Grigoriev I.V."/>
            <person name="Hibbett D.S."/>
            <person name="Martin F."/>
            <person name="Nordberg H.P."/>
            <person name="Cantor M.N."/>
            <person name="Hua S.X."/>
        </authorList>
    </citation>
    <scope>NUCLEOTIDE SEQUENCE [LARGE SCALE GENOMIC DNA]</scope>
    <source>
        <strain evidence="1 2">Foug A</strain>
    </source>
</reference>
<evidence type="ECO:0000313" key="1">
    <source>
        <dbReference type="EMBL" id="KIM52605.1"/>
    </source>
</evidence>